<comment type="similarity">
    <text evidence="2 5">Belongs to the trans-sulfuration enzymes family.</text>
</comment>
<keyword evidence="6" id="KW-0808">Transferase</keyword>
<evidence type="ECO:0000256" key="4">
    <source>
        <dbReference type="ARBA" id="ARBA00023167"/>
    </source>
</evidence>
<organism evidence="6 7">
    <name type="scientific">Corynebacterium freneyi</name>
    <dbReference type="NCBI Taxonomy" id="134034"/>
    <lineage>
        <taxon>Bacteria</taxon>
        <taxon>Bacillati</taxon>
        <taxon>Actinomycetota</taxon>
        <taxon>Actinomycetes</taxon>
        <taxon>Mycobacteriales</taxon>
        <taxon>Corynebacteriaceae</taxon>
        <taxon>Corynebacterium</taxon>
    </lineage>
</organism>
<dbReference type="SUPFAM" id="SSF53383">
    <property type="entry name" value="PLP-dependent transferases"/>
    <property type="match status" value="1"/>
</dbReference>
<comment type="cofactor">
    <cofactor evidence="1 5">
        <name>pyridoxal 5'-phosphate</name>
        <dbReference type="ChEBI" id="CHEBI:597326"/>
    </cofactor>
</comment>
<evidence type="ECO:0000256" key="5">
    <source>
        <dbReference type="RuleBase" id="RU362118"/>
    </source>
</evidence>
<reference evidence="6 7" key="1">
    <citation type="submission" date="2021-03" db="EMBL/GenBank/DDBJ databases">
        <title>Sequencing the genomes of 1000 actinobacteria strains.</title>
        <authorList>
            <person name="Klenk H.-P."/>
        </authorList>
    </citation>
    <scope>NUCLEOTIDE SEQUENCE [LARGE SCALE GENOMIC DNA]</scope>
    <source>
        <strain evidence="6 7">DSM 44506</strain>
    </source>
</reference>
<sequence length="431" mass="46552">MTEQDAKKLHDETKLIHSGYVPGNKDPRQVPIVQSTTYTFDSSDDIAAVFDEPTHALIYSRFANPTVMAVEAKIADLEGGVAAMATTSGQAATAMAIMNLCSAGDSFVASSEIYGGTSNLFSTTLKRFGIEVIYVDQDASEEEIAAAFKPNTKALFGEIIANPAMSVLDVEKFARIAHGQGVPLIVDSTFATPVLCKPIEWGADVVVHSTSKYLDGHAVQVGGMIVDAGTFDYANGKFPDFTEPDESYHGVVYTRDYAAAPFVIKARMQLQRDFGAYPAAHSAFMLNVSLESLDVRMRRHCENARKVAEYLLTRDDVLNEVRYPGLPSSPYHDLAEKYLDGASGVLTIDVKGGREAGVKFMDALEVISRQVHVADARSCVLHPASTTHRQVPDDQLESVGITPGLVRISVGLENADDLIADIEQALAKAAE</sequence>
<keyword evidence="7" id="KW-1185">Reference proteome</keyword>
<dbReference type="InterPro" id="IPR000277">
    <property type="entry name" value="Cys/Met-Metab_PyrdxlP-dep_enz"/>
</dbReference>
<dbReference type="GO" id="GO:0003961">
    <property type="term" value="F:O-acetylhomoserine aminocarboxypropyltransferase activity"/>
    <property type="evidence" value="ECO:0007669"/>
    <property type="project" value="UniProtKB-EC"/>
</dbReference>
<dbReference type="InterPro" id="IPR015421">
    <property type="entry name" value="PyrdxlP-dep_Trfase_major"/>
</dbReference>
<evidence type="ECO:0000256" key="3">
    <source>
        <dbReference type="ARBA" id="ARBA00022898"/>
    </source>
</evidence>
<dbReference type="EMBL" id="JAGINY010000001">
    <property type="protein sequence ID" value="MBP2333140.1"/>
    <property type="molecule type" value="Genomic_DNA"/>
</dbReference>
<protein>
    <submittedName>
        <fullName evidence="6">O-acetylhomoserine (Thiol)-lyase</fullName>
        <ecNumber evidence="6">2.5.1.49</ecNumber>
    </submittedName>
</protein>
<dbReference type="Pfam" id="PF01053">
    <property type="entry name" value="Cys_Met_Meta_PP"/>
    <property type="match status" value="1"/>
</dbReference>
<dbReference type="CDD" id="cd00614">
    <property type="entry name" value="CGS_like"/>
    <property type="match status" value="1"/>
</dbReference>
<dbReference type="InterPro" id="IPR015424">
    <property type="entry name" value="PyrdxlP-dep_Trfase"/>
</dbReference>
<dbReference type="InterPro" id="IPR015422">
    <property type="entry name" value="PyrdxlP-dep_Trfase_small"/>
</dbReference>
<gene>
    <name evidence="6" type="ORF">JOF33_001839</name>
</gene>
<dbReference type="PANTHER" id="PTHR43797:SF3">
    <property type="entry name" value="O-ACETYLHOMOSERINE SULFHYDRYLASE"/>
    <property type="match status" value="1"/>
</dbReference>
<evidence type="ECO:0000313" key="6">
    <source>
        <dbReference type="EMBL" id="MBP2333140.1"/>
    </source>
</evidence>
<dbReference type="NCBIfam" id="TIGR01326">
    <property type="entry name" value="OAH_OAS_sulfhy"/>
    <property type="match status" value="1"/>
</dbReference>
<dbReference type="EC" id="2.5.1.49" evidence="6"/>
<keyword evidence="3 5" id="KW-0663">Pyridoxal phosphate</keyword>
<name>A0ABS4U9D6_9CORY</name>
<dbReference type="PANTHER" id="PTHR43797">
    <property type="entry name" value="HOMOCYSTEINE/CYSTEINE SYNTHASE"/>
    <property type="match status" value="1"/>
</dbReference>
<evidence type="ECO:0000256" key="1">
    <source>
        <dbReference type="ARBA" id="ARBA00001933"/>
    </source>
</evidence>
<keyword evidence="4" id="KW-0486">Methionine biosynthesis</keyword>
<dbReference type="RefSeq" id="WP_209653748.1">
    <property type="nucleotide sequence ID" value="NZ_CP047357.1"/>
</dbReference>
<proteinExistence type="inferred from homology"/>
<dbReference type="InterPro" id="IPR006235">
    <property type="entry name" value="OAc-hSer/O-AcSer_sulfhydrylase"/>
</dbReference>
<dbReference type="PIRSF" id="PIRSF001434">
    <property type="entry name" value="CGS"/>
    <property type="match status" value="1"/>
</dbReference>
<keyword evidence="4" id="KW-0028">Amino-acid biosynthesis</keyword>
<evidence type="ECO:0000256" key="2">
    <source>
        <dbReference type="ARBA" id="ARBA00009077"/>
    </source>
</evidence>
<evidence type="ECO:0000313" key="7">
    <source>
        <dbReference type="Proteomes" id="UP001519305"/>
    </source>
</evidence>
<accession>A0ABS4U9D6</accession>
<dbReference type="Gene3D" id="3.40.640.10">
    <property type="entry name" value="Type I PLP-dependent aspartate aminotransferase-like (Major domain)"/>
    <property type="match status" value="1"/>
</dbReference>
<dbReference type="Gene3D" id="3.90.1150.10">
    <property type="entry name" value="Aspartate Aminotransferase, domain 1"/>
    <property type="match status" value="1"/>
</dbReference>
<comment type="caution">
    <text evidence="6">The sequence shown here is derived from an EMBL/GenBank/DDBJ whole genome shotgun (WGS) entry which is preliminary data.</text>
</comment>
<dbReference type="Proteomes" id="UP001519305">
    <property type="component" value="Unassembled WGS sequence"/>
</dbReference>